<comment type="caution">
    <text evidence="1">The sequence shown here is derived from an EMBL/GenBank/DDBJ whole genome shotgun (WGS) entry which is preliminary data.</text>
</comment>
<proteinExistence type="predicted"/>
<keyword evidence="2" id="KW-1185">Reference proteome</keyword>
<accession>A0ABN2SWA7</accession>
<sequence>MDWYPESDETLLYRGRVAFATGRAAKVAGMRWFRDEAGRDITPELGWPAGPAYTPRSEAAARTGRTLGGIGKGIVVIAAMAINAVSNANPDVSVGDGARSADPAHEVEDFPVLVAAPGTAARTLPYRLDPDRRPADTATDLAVTDRRVVVLGVSTKAGLTPAEVLWETPRTAIASVVKHAFGTHGGDLSLVFGDGSRARLDLLDGSRAAVQLTAELCPRRRVEMTELALQKMKNRAAPMKLEHWWEAVRQDDGTVVAQRVLVAPDGKRVRESRQHDVTKWIDAPVG</sequence>
<organism evidence="1 2">
    <name type="scientific">Catenulispora subtropica</name>
    <dbReference type="NCBI Taxonomy" id="450798"/>
    <lineage>
        <taxon>Bacteria</taxon>
        <taxon>Bacillati</taxon>
        <taxon>Actinomycetota</taxon>
        <taxon>Actinomycetes</taxon>
        <taxon>Catenulisporales</taxon>
        <taxon>Catenulisporaceae</taxon>
        <taxon>Catenulispora</taxon>
    </lineage>
</organism>
<gene>
    <name evidence="1" type="ORF">GCM10009838_67200</name>
</gene>
<dbReference type="Proteomes" id="UP001499854">
    <property type="component" value="Unassembled WGS sequence"/>
</dbReference>
<evidence type="ECO:0000313" key="2">
    <source>
        <dbReference type="Proteomes" id="UP001499854"/>
    </source>
</evidence>
<dbReference type="RefSeq" id="WP_344661197.1">
    <property type="nucleotide sequence ID" value="NZ_BAAAQM010000050.1"/>
</dbReference>
<evidence type="ECO:0000313" key="1">
    <source>
        <dbReference type="EMBL" id="GAA1993650.1"/>
    </source>
</evidence>
<reference evidence="1 2" key="1">
    <citation type="journal article" date="2019" name="Int. J. Syst. Evol. Microbiol.">
        <title>The Global Catalogue of Microorganisms (GCM) 10K type strain sequencing project: providing services to taxonomists for standard genome sequencing and annotation.</title>
        <authorList>
            <consortium name="The Broad Institute Genomics Platform"/>
            <consortium name="The Broad Institute Genome Sequencing Center for Infectious Disease"/>
            <person name="Wu L."/>
            <person name="Ma J."/>
        </authorList>
    </citation>
    <scope>NUCLEOTIDE SEQUENCE [LARGE SCALE GENOMIC DNA]</scope>
    <source>
        <strain evidence="1 2">JCM 16013</strain>
    </source>
</reference>
<protein>
    <submittedName>
        <fullName evidence="1">Uncharacterized protein</fullName>
    </submittedName>
</protein>
<dbReference type="EMBL" id="BAAAQM010000050">
    <property type="protein sequence ID" value="GAA1993650.1"/>
    <property type="molecule type" value="Genomic_DNA"/>
</dbReference>
<name>A0ABN2SWA7_9ACTN</name>